<dbReference type="GO" id="GO:0016020">
    <property type="term" value="C:membrane"/>
    <property type="evidence" value="ECO:0007669"/>
    <property type="project" value="InterPro"/>
</dbReference>
<dbReference type="GO" id="GO:0015097">
    <property type="term" value="F:mercury ion transmembrane transporter activity"/>
    <property type="evidence" value="ECO:0007669"/>
    <property type="project" value="InterPro"/>
</dbReference>
<dbReference type="InterPro" id="IPR004891">
    <property type="entry name" value="Mercury-R_MerC"/>
</dbReference>
<dbReference type="Pfam" id="PF03203">
    <property type="entry name" value="MerC"/>
    <property type="match status" value="1"/>
</dbReference>
<organism evidence="2 3">
    <name type="scientific">Flammeovirga agarivorans</name>
    <dbReference type="NCBI Taxonomy" id="2726742"/>
    <lineage>
        <taxon>Bacteria</taxon>
        <taxon>Pseudomonadati</taxon>
        <taxon>Bacteroidota</taxon>
        <taxon>Cytophagia</taxon>
        <taxon>Cytophagales</taxon>
        <taxon>Flammeovirgaceae</taxon>
        <taxon>Flammeovirga</taxon>
    </lineage>
</organism>
<comment type="caution">
    <text evidence="2">The sequence shown here is derived from an EMBL/GenBank/DDBJ whole genome shotgun (WGS) entry which is preliminary data.</text>
</comment>
<keyword evidence="1" id="KW-0472">Membrane</keyword>
<dbReference type="AlphaFoldDB" id="A0A7X8SGF2"/>
<protein>
    <submittedName>
        <fullName evidence="2">MerC domain-containing protein</fullName>
    </submittedName>
</protein>
<evidence type="ECO:0000313" key="2">
    <source>
        <dbReference type="EMBL" id="NLR89755.1"/>
    </source>
</evidence>
<feature type="transmembrane region" description="Helical" evidence="1">
    <location>
        <begin position="54"/>
        <end position="73"/>
    </location>
</feature>
<keyword evidence="3" id="KW-1185">Reference proteome</keyword>
<keyword evidence="1" id="KW-1133">Transmembrane helix</keyword>
<dbReference type="EMBL" id="JABAIL010000001">
    <property type="protein sequence ID" value="NLR89755.1"/>
    <property type="molecule type" value="Genomic_DNA"/>
</dbReference>
<feature type="transmembrane region" description="Helical" evidence="1">
    <location>
        <begin position="85"/>
        <end position="102"/>
    </location>
</feature>
<feature type="transmembrane region" description="Helical" evidence="1">
    <location>
        <begin position="108"/>
        <end position="125"/>
    </location>
</feature>
<evidence type="ECO:0000256" key="1">
    <source>
        <dbReference type="SAM" id="Phobius"/>
    </source>
</evidence>
<dbReference type="Proteomes" id="UP000585050">
    <property type="component" value="Unassembled WGS sequence"/>
</dbReference>
<feature type="transmembrane region" description="Helical" evidence="1">
    <location>
        <begin position="21"/>
        <end position="42"/>
    </location>
</feature>
<gene>
    <name evidence="2" type="ORF">HGP29_00990</name>
</gene>
<evidence type="ECO:0000313" key="3">
    <source>
        <dbReference type="Proteomes" id="UP000585050"/>
    </source>
</evidence>
<proteinExistence type="predicted"/>
<dbReference type="RefSeq" id="WP_168880441.1">
    <property type="nucleotide sequence ID" value="NZ_JABAIL010000001.1"/>
</dbReference>
<name>A0A7X8SGF2_9BACT</name>
<sequence>MCTIKETLRKKSDQIGITGSFICLVHCMLTSGLIIGSSLMQHGHEHHHHHTLDFWGFVDLSMILVSGVAVYFTTKKCQHHLHAKVMWIVYLLYVITCILKYFGFEPMWLSILSYTASIALISLHLKNLFHTKKVEIV</sequence>
<reference evidence="2 3" key="1">
    <citation type="submission" date="2020-04" db="EMBL/GenBank/DDBJ databases">
        <title>Flammeovirga sp. SR4, a novel species isolated from seawater.</title>
        <authorList>
            <person name="Wang X."/>
        </authorList>
    </citation>
    <scope>NUCLEOTIDE SEQUENCE [LARGE SCALE GENOMIC DNA]</scope>
    <source>
        <strain evidence="2 3">SR4</strain>
    </source>
</reference>
<keyword evidence="1" id="KW-0812">Transmembrane</keyword>
<accession>A0A7X8SGF2</accession>